<dbReference type="Proteomes" id="UP000887576">
    <property type="component" value="Unplaced"/>
</dbReference>
<proteinExistence type="predicted"/>
<sequence length="323" mass="37035">MAFSQHTLKYSKQLEETLGCGTVQDKKSCLKTKNLTEILLAGKFPWMVVPDDLDLVFYSPRFDGEILVGNNFREAIVKAPKIDSLIGINSNEAIAFAVNALNRYSMNATYAPVQKDKQATFNQTNLEAAFKFLLSQNNAFQPNPETPIQEIIDFYLQQKPKFPNYPDLNAFVQLFSDVGYNVPVVREAKFKASHGRKIYVYMNDYEIPNNPIKSQYLVGNSHCAENTMIFGNTSGFEPPIVGKYKQVMENFVQMWISFIKFGIPRFGNMTLEKATPNRVPFAHILNDTRLENDLWADRSSFWDHIARTYGFDWIFGRPTSWNL</sequence>
<reference evidence="2" key="1">
    <citation type="submission" date="2022-11" db="UniProtKB">
        <authorList>
            <consortium name="WormBaseParasite"/>
        </authorList>
    </citation>
    <scope>IDENTIFICATION</scope>
</reference>
<organism evidence="1 2">
    <name type="scientific">Panagrolaimus sp. JU765</name>
    <dbReference type="NCBI Taxonomy" id="591449"/>
    <lineage>
        <taxon>Eukaryota</taxon>
        <taxon>Metazoa</taxon>
        <taxon>Ecdysozoa</taxon>
        <taxon>Nematoda</taxon>
        <taxon>Chromadorea</taxon>
        <taxon>Rhabditida</taxon>
        <taxon>Tylenchina</taxon>
        <taxon>Panagrolaimomorpha</taxon>
        <taxon>Panagrolaimoidea</taxon>
        <taxon>Panagrolaimidae</taxon>
        <taxon>Panagrolaimus</taxon>
    </lineage>
</organism>
<name>A0AC34RL56_9BILA</name>
<protein>
    <submittedName>
        <fullName evidence="2">Carboxylesterase type B domain-containing protein</fullName>
    </submittedName>
</protein>
<evidence type="ECO:0000313" key="2">
    <source>
        <dbReference type="WBParaSite" id="JU765_v2.g8035.t1"/>
    </source>
</evidence>
<dbReference type="WBParaSite" id="JU765_v2.g8035.t1">
    <property type="protein sequence ID" value="JU765_v2.g8035.t1"/>
    <property type="gene ID" value="JU765_v2.g8035"/>
</dbReference>
<accession>A0AC34RL56</accession>
<evidence type="ECO:0000313" key="1">
    <source>
        <dbReference type="Proteomes" id="UP000887576"/>
    </source>
</evidence>